<dbReference type="SUPFAM" id="SSF81340">
    <property type="entry name" value="Clc chloride channel"/>
    <property type="match status" value="1"/>
</dbReference>
<feature type="transmembrane region" description="Helical" evidence="10">
    <location>
        <begin position="233"/>
        <end position="253"/>
    </location>
</feature>
<reference evidence="11 12" key="1">
    <citation type="submission" date="2016-04" db="EMBL/GenBank/DDBJ databases">
        <authorList>
            <person name="Evans L.H."/>
            <person name="Alamgir A."/>
            <person name="Owens N."/>
            <person name="Weber N.D."/>
            <person name="Virtaneva K."/>
            <person name="Barbian K."/>
            <person name="Babar A."/>
            <person name="Rosenke K."/>
        </authorList>
    </citation>
    <scope>NUCLEOTIDE SEQUENCE [LARGE SCALE GENOMIC DNA]</scope>
    <source>
        <strain evidence="11 12">CCM 8644</strain>
    </source>
</reference>
<evidence type="ECO:0000256" key="6">
    <source>
        <dbReference type="ARBA" id="ARBA00023136"/>
    </source>
</evidence>
<keyword evidence="7" id="KW-0869">Chloride channel</keyword>
<dbReference type="InterPro" id="IPR001807">
    <property type="entry name" value="ClC"/>
</dbReference>
<keyword evidence="4 10" id="KW-1133">Transmembrane helix</keyword>
<evidence type="ECO:0000256" key="5">
    <source>
        <dbReference type="ARBA" id="ARBA00023065"/>
    </source>
</evidence>
<feature type="transmembrane region" description="Helical" evidence="10">
    <location>
        <begin position="162"/>
        <end position="181"/>
    </location>
</feature>
<dbReference type="SUPFAM" id="SSF54631">
    <property type="entry name" value="CBS-domain pair"/>
    <property type="match status" value="1"/>
</dbReference>
<keyword evidence="6 10" id="KW-0472">Membrane</keyword>
<keyword evidence="9" id="KW-0407">Ion channel</keyword>
<dbReference type="InterPro" id="IPR046342">
    <property type="entry name" value="CBS_dom_sf"/>
</dbReference>
<dbReference type="InterPro" id="IPR050368">
    <property type="entry name" value="ClC-type_chloride_channel"/>
</dbReference>
<keyword evidence="5" id="KW-0406">Ion transport</keyword>
<keyword evidence="3 10" id="KW-0812">Transmembrane</keyword>
<keyword evidence="8" id="KW-0868">Chloride</keyword>
<feature type="transmembrane region" description="Helical" evidence="10">
    <location>
        <begin position="355"/>
        <end position="377"/>
    </location>
</feature>
<dbReference type="Gene3D" id="1.10.3080.10">
    <property type="entry name" value="Clc chloride channel"/>
    <property type="match status" value="1"/>
</dbReference>
<evidence type="ECO:0000256" key="7">
    <source>
        <dbReference type="ARBA" id="ARBA00023173"/>
    </source>
</evidence>
<keyword evidence="2" id="KW-0813">Transport</keyword>
<protein>
    <recommendedName>
        <fullName evidence="13">Chloride channel protein</fullName>
    </recommendedName>
</protein>
<accession>A0A179DCJ0</accession>
<evidence type="ECO:0000256" key="9">
    <source>
        <dbReference type="ARBA" id="ARBA00023303"/>
    </source>
</evidence>
<evidence type="ECO:0000313" key="12">
    <source>
        <dbReference type="Proteomes" id="UP000078459"/>
    </source>
</evidence>
<feature type="transmembrane region" description="Helical" evidence="10">
    <location>
        <begin position="31"/>
        <end position="54"/>
    </location>
</feature>
<dbReference type="PRINTS" id="PR00762">
    <property type="entry name" value="CLCHANNEL"/>
</dbReference>
<dbReference type="GO" id="GO:0005254">
    <property type="term" value="F:chloride channel activity"/>
    <property type="evidence" value="ECO:0007669"/>
    <property type="project" value="UniProtKB-KW"/>
</dbReference>
<dbReference type="EMBL" id="LWHJ01000030">
    <property type="protein sequence ID" value="OAQ38634.1"/>
    <property type="molecule type" value="Genomic_DNA"/>
</dbReference>
<dbReference type="PANTHER" id="PTHR43427:SF6">
    <property type="entry name" value="CHLORIDE CHANNEL PROTEIN CLC-E"/>
    <property type="match status" value="1"/>
</dbReference>
<feature type="transmembrane region" description="Helical" evidence="10">
    <location>
        <begin position="66"/>
        <end position="90"/>
    </location>
</feature>
<dbReference type="GO" id="GO:0034707">
    <property type="term" value="C:chloride channel complex"/>
    <property type="evidence" value="ECO:0007669"/>
    <property type="project" value="UniProtKB-KW"/>
</dbReference>
<comment type="subcellular location">
    <subcellularLocation>
        <location evidence="1">Membrane</location>
        <topology evidence="1">Multi-pass membrane protein</topology>
    </subcellularLocation>
</comment>
<evidence type="ECO:0008006" key="13">
    <source>
        <dbReference type="Google" id="ProtNLM"/>
    </source>
</evidence>
<feature type="transmembrane region" description="Helical" evidence="10">
    <location>
        <begin position="389"/>
        <end position="412"/>
    </location>
</feature>
<evidence type="ECO:0000256" key="4">
    <source>
        <dbReference type="ARBA" id="ARBA00022989"/>
    </source>
</evidence>
<gene>
    <name evidence="11" type="ORF">A5893_14600</name>
</gene>
<dbReference type="Pfam" id="PF00654">
    <property type="entry name" value="Voltage_CLC"/>
    <property type="match status" value="1"/>
</dbReference>
<dbReference type="InterPro" id="IPR014743">
    <property type="entry name" value="Cl-channel_core"/>
</dbReference>
<feature type="transmembrane region" description="Helical" evidence="10">
    <location>
        <begin position="273"/>
        <end position="294"/>
    </location>
</feature>
<evidence type="ECO:0000256" key="8">
    <source>
        <dbReference type="ARBA" id="ARBA00023214"/>
    </source>
</evidence>
<sequence length="596" mass="65958">MPMRNPITSTKIKKLRVKFRRIAEKQKNKQITIIFLSILVGLIVGLAAIAIKQITYGIENYATKFFPGFLLILTPLVGLLLVNILNINVFKKVADYKGMRNVIDSIENHQSFIKLRLIYTKFITAGITIGFGGSSGMESAIITSGASIGSNMGKSFGLNYQLRTLLIGCGTAGGISAMYNAPIGGFLFALEVILPEFTPALLIPLLLSSATGKILFELIMGENLRFDEHIDSFSYHSLPYVILVGLAGALTAMYMKKTYSLCFKYLSRLNNPYVIALVGGSVLGLLIYFFPALYGEGYVSINDLLHNNEAGIWKNSILANPGFQPFHGTFILIVLFFLRPVTTGLSLGSGGEGGYFAPSLVAGGLTGYLVFKLIFSIYGSRLGLEPNTLIFLGMAATFACVMRAPVTAIFLIADTTQSYGLIVPLMITTTIAYTFKNYIDSYNPLQKGDHGTLQMEKFILNQINLRDIIEPIFGKIKADDKLRKLIAHFSGHENSVTPVYDDKEKVIGIIELKKVRALMKNFESYDSVNASELMDTNFDVINYTSLRKTLLDNPSIIKEHHILISKEDMIIGHVSSYKMLSIYNQYLNNPDRLFAK</sequence>
<organism evidence="11 12">
    <name type="scientific">Pedobacter psychrophilus</name>
    <dbReference type="NCBI Taxonomy" id="1826909"/>
    <lineage>
        <taxon>Bacteria</taxon>
        <taxon>Pseudomonadati</taxon>
        <taxon>Bacteroidota</taxon>
        <taxon>Sphingobacteriia</taxon>
        <taxon>Sphingobacteriales</taxon>
        <taxon>Sphingobacteriaceae</taxon>
        <taxon>Pedobacter</taxon>
    </lineage>
</organism>
<keyword evidence="12" id="KW-1185">Reference proteome</keyword>
<evidence type="ECO:0000256" key="3">
    <source>
        <dbReference type="ARBA" id="ARBA00022692"/>
    </source>
</evidence>
<dbReference type="Proteomes" id="UP000078459">
    <property type="component" value="Unassembled WGS sequence"/>
</dbReference>
<feature type="transmembrane region" description="Helical" evidence="10">
    <location>
        <begin position="201"/>
        <end position="221"/>
    </location>
</feature>
<evidence type="ECO:0000256" key="10">
    <source>
        <dbReference type="SAM" id="Phobius"/>
    </source>
</evidence>
<dbReference type="PANTHER" id="PTHR43427">
    <property type="entry name" value="CHLORIDE CHANNEL PROTEIN CLC-E"/>
    <property type="match status" value="1"/>
</dbReference>
<reference evidence="11 12" key="2">
    <citation type="submission" date="2016-06" db="EMBL/GenBank/DDBJ databases">
        <title>Pedobacter psychrophilus sp. nov., isolated from Antarctic fragmentary rock.</title>
        <authorList>
            <person name="Svec P."/>
        </authorList>
    </citation>
    <scope>NUCLEOTIDE SEQUENCE [LARGE SCALE GENOMIC DNA]</scope>
    <source>
        <strain evidence="11 12">CCM 8644</strain>
    </source>
</reference>
<evidence type="ECO:0000256" key="1">
    <source>
        <dbReference type="ARBA" id="ARBA00004141"/>
    </source>
</evidence>
<dbReference type="AlphaFoldDB" id="A0A179DCJ0"/>
<dbReference type="STRING" id="1826909.A5893_14600"/>
<dbReference type="CDD" id="cd00400">
    <property type="entry name" value="Voltage_gated_ClC"/>
    <property type="match status" value="1"/>
</dbReference>
<proteinExistence type="predicted"/>
<evidence type="ECO:0000313" key="11">
    <source>
        <dbReference type="EMBL" id="OAQ38634.1"/>
    </source>
</evidence>
<name>A0A179DCJ0_9SPHI</name>
<feature type="transmembrane region" description="Helical" evidence="10">
    <location>
        <begin position="418"/>
        <end position="435"/>
    </location>
</feature>
<comment type="caution">
    <text evidence="11">The sequence shown here is derived from an EMBL/GenBank/DDBJ whole genome shotgun (WGS) entry which is preliminary data.</text>
</comment>
<dbReference type="Gene3D" id="3.10.580.10">
    <property type="entry name" value="CBS-domain"/>
    <property type="match status" value="1"/>
</dbReference>
<evidence type="ECO:0000256" key="2">
    <source>
        <dbReference type="ARBA" id="ARBA00022448"/>
    </source>
</evidence>